<reference evidence="2" key="1">
    <citation type="submission" date="2023-03" db="EMBL/GenBank/DDBJ databases">
        <title>Massive genome expansion in bonnet fungi (Mycena s.s.) driven by repeated elements and novel gene families across ecological guilds.</title>
        <authorList>
            <consortium name="Lawrence Berkeley National Laboratory"/>
            <person name="Harder C.B."/>
            <person name="Miyauchi S."/>
            <person name="Viragh M."/>
            <person name="Kuo A."/>
            <person name="Thoen E."/>
            <person name="Andreopoulos B."/>
            <person name="Lu D."/>
            <person name="Skrede I."/>
            <person name="Drula E."/>
            <person name="Henrissat B."/>
            <person name="Morin E."/>
            <person name="Kohler A."/>
            <person name="Barry K."/>
            <person name="LaButti K."/>
            <person name="Morin E."/>
            <person name="Salamov A."/>
            <person name="Lipzen A."/>
            <person name="Mereny Z."/>
            <person name="Hegedus B."/>
            <person name="Baldrian P."/>
            <person name="Stursova M."/>
            <person name="Weitz H."/>
            <person name="Taylor A."/>
            <person name="Grigoriev I.V."/>
            <person name="Nagy L.G."/>
            <person name="Martin F."/>
            <person name="Kauserud H."/>
        </authorList>
    </citation>
    <scope>NUCLEOTIDE SEQUENCE</scope>
    <source>
        <strain evidence="2">CBHHK188m</strain>
    </source>
</reference>
<dbReference type="AlphaFoldDB" id="A0AAD7JH08"/>
<dbReference type="Proteomes" id="UP001215280">
    <property type="component" value="Unassembled WGS sequence"/>
</dbReference>
<comment type="caution">
    <text evidence="2">The sequence shown here is derived from an EMBL/GenBank/DDBJ whole genome shotgun (WGS) entry which is preliminary data.</text>
</comment>
<dbReference type="Gene3D" id="1.20.5.170">
    <property type="match status" value="1"/>
</dbReference>
<keyword evidence="3" id="KW-1185">Reference proteome</keyword>
<sequence>MLLVRGHKERSERPERSRNAKAQMVQREKRKAYVEQLEETVTKLQTALDYLPEHFVMPPPLKKIRLLEQENARLLRENHELHRILSGYGARAPPFEVYGRNLLTPFNGPGRCDPAPDERRKMNALDDLHIASRVLAHANLAFI</sequence>
<name>A0AAD7JH08_9AGAR</name>
<protein>
    <recommendedName>
        <fullName evidence="4">BZIP domain-containing protein</fullName>
    </recommendedName>
</protein>
<feature type="compositionally biased region" description="Basic and acidic residues" evidence="1">
    <location>
        <begin position="9"/>
        <end position="18"/>
    </location>
</feature>
<evidence type="ECO:0008006" key="4">
    <source>
        <dbReference type="Google" id="ProtNLM"/>
    </source>
</evidence>
<gene>
    <name evidence="2" type="ORF">DFH07DRAFT_738123</name>
</gene>
<organism evidence="2 3">
    <name type="scientific">Mycena maculata</name>
    <dbReference type="NCBI Taxonomy" id="230809"/>
    <lineage>
        <taxon>Eukaryota</taxon>
        <taxon>Fungi</taxon>
        <taxon>Dikarya</taxon>
        <taxon>Basidiomycota</taxon>
        <taxon>Agaricomycotina</taxon>
        <taxon>Agaricomycetes</taxon>
        <taxon>Agaricomycetidae</taxon>
        <taxon>Agaricales</taxon>
        <taxon>Marasmiineae</taxon>
        <taxon>Mycenaceae</taxon>
        <taxon>Mycena</taxon>
    </lineage>
</organism>
<dbReference type="EMBL" id="JARJLG010000037">
    <property type="protein sequence ID" value="KAJ7764635.1"/>
    <property type="molecule type" value="Genomic_DNA"/>
</dbReference>
<evidence type="ECO:0000313" key="2">
    <source>
        <dbReference type="EMBL" id="KAJ7764635.1"/>
    </source>
</evidence>
<accession>A0AAD7JH08</accession>
<evidence type="ECO:0000256" key="1">
    <source>
        <dbReference type="SAM" id="MobiDB-lite"/>
    </source>
</evidence>
<proteinExistence type="predicted"/>
<evidence type="ECO:0000313" key="3">
    <source>
        <dbReference type="Proteomes" id="UP001215280"/>
    </source>
</evidence>
<feature type="region of interest" description="Disordered" evidence="1">
    <location>
        <begin position="1"/>
        <end position="26"/>
    </location>
</feature>